<dbReference type="Gene3D" id="1.10.472.10">
    <property type="entry name" value="Cyclin-like"/>
    <property type="match status" value="1"/>
</dbReference>
<evidence type="ECO:0000313" key="2">
    <source>
        <dbReference type="EMBL" id="KAL2555957.1"/>
    </source>
</evidence>
<name>A0ABD1X1U3_9LAMI</name>
<dbReference type="SUPFAM" id="SSF47954">
    <property type="entry name" value="Cyclin-like"/>
    <property type="match status" value="1"/>
</dbReference>
<accession>A0ABD1X1U3</accession>
<dbReference type="InterPro" id="IPR004367">
    <property type="entry name" value="Cyclin_C-dom"/>
</dbReference>
<dbReference type="InterPro" id="IPR036915">
    <property type="entry name" value="Cyclin-like_sf"/>
</dbReference>
<keyword evidence="3" id="KW-1185">Reference proteome</keyword>
<comment type="caution">
    <text evidence="2">The sequence shown here is derived from an EMBL/GenBank/DDBJ whole genome shotgun (WGS) entry which is preliminary data.</text>
</comment>
<dbReference type="Pfam" id="PF02984">
    <property type="entry name" value="Cyclin_C"/>
    <property type="match status" value="1"/>
</dbReference>
<reference evidence="3" key="1">
    <citation type="submission" date="2024-07" db="EMBL/GenBank/DDBJ databases">
        <title>Two chromosome-level genome assemblies of Korean endemic species Abeliophyllum distichum and Forsythia ovata (Oleaceae).</title>
        <authorList>
            <person name="Jang H."/>
        </authorList>
    </citation>
    <scope>NUCLEOTIDE SEQUENCE [LARGE SCALE GENOMIC DNA]</scope>
</reference>
<feature type="domain" description="Cyclin C-terminal" evidence="1">
    <location>
        <begin position="1"/>
        <end position="56"/>
    </location>
</feature>
<evidence type="ECO:0000259" key="1">
    <source>
        <dbReference type="Pfam" id="PF02984"/>
    </source>
</evidence>
<dbReference type="Proteomes" id="UP001604277">
    <property type="component" value="Unassembled WGS sequence"/>
</dbReference>
<sequence>MVYFLTELGLMNFATVMYCPSVIAASAVYAARCTINKVPVWTETLKMHTDFSEPQLIFFWLVVSGSLRLDLWAELFKVESEAAARHLGCSARPVHVSNNDPLPPEEDGFFFSFVLKNKNCKMLLGIFSSNNHGRKGEREKRR</sequence>
<dbReference type="EMBL" id="JBFOLJ010000001">
    <property type="protein sequence ID" value="KAL2555957.1"/>
    <property type="molecule type" value="Genomic_DNA"/>
</dbReference>
<gene>
    <name evidence="2" type="ORF">Fot_00696</name>
</gene>
<dbReference type="AlphaFoldDB" id="A0ABD1X1U3"/>
<proteinExistence type="predicted"/>
<evidence type="ECO:0000313" key="3">
    <source>
        <dbReference type="Proteomes" id="UP001604277"/>
    </source>
</evidence>
<protein>
    <submittedName>
        <fullName evidence="2">Cyclin N-terminal domain-containing protein</fullName>
    </submittedName>
</protein>
<organism evidence="2 3">
    <name type="scientific">Forsythia ovata</name>
    <dbReference type="NCBI Taxonomy" id="205694"/>
    <lineage>
        <taxon>Eukaryota</taxon>
        <taxon>Viridiplantae</taxon>
        <taxon>Streptophyta</taxon>
        <taxon>Embryophyta</taxon>
        <taxon>Tracheophyta</taxon>
        <taxon>Spermatophyta</taxon>
        <taxon>Magnoliopsida</taxon>
        <taxon>eudicotyledons</taxon>
        <taxon>Gunneridae</taxon>
        <taxon>Pentapetalae</taxon>
        <taxon>asterids</taxon>
        <taxon>lamiids</taxon>
        <taxon>Lamiales</taxon>
        <taxon>Oleaceae</taxon>
        <taxon>Forsythieae</taxon>
        <taxon>Forsythia</taxon>
    </lineage>
</organism>